<sequence>MNKCEKYLKNRSKKNKRFLMGSILVFVLVFVLSKSFNSKVNAQIVDLNANIKTTSSKISSIRGEIDSIKEDYENRNTDEYKEKIAREKLGMIKKDEYVYKDENNK</sequence>
<dbReference type="AlphaFoldDB" id="A0A6N2TSE7"/>
<dbReference type="RefSeq" id="WP_156329214.1">
    <property type="nucleotide sequence ID" value="NZ_CACRSW010000027.1"/>
</dbReference>
<dbReference type="Pfam" id="PF04977">
    <property type="entry name" value="DivIC"/>
    <property type="match status" value="1"/>
</dbReference>
<evidence type="ECO:0000313" key="1">
    <source>
        <dbReference type="EMBL" id="VYT06941.1"/>
    </source>
</evidence>
<gene>
    <name evidence="1" type="ORF">AVLFYP127_00719</name>
</gene>
<dbReference type="EMBL" id="CACRSW010000027">
    <property type="protein sequence ID" value="VYT06941.1"/>
    <property type="molecule type" value="Genomic_DNA"/>
</dbReference>
<organism evidence="1">
    <name type="scientific">Anaerococcus vaginalis</name>
    <dbReference type="NCBI Taxonomy" id="33037"/>
    <lineage>
        <taxon>Bacteria</taxon>
        <taxon>Bacillati</taxon>
        <taxon>Bacillota</taxon>
        <taxon>Tissierellia</taxon>
        <taxon>Tissierellales</taxon>
        <taxon>Peptoniphilaceae</taxon>
        <taxon>Anaerococcus</taxon>
    </lineage>
</organism>
<reference evidence="1" key="1">
    <citation type="submission" date="2019-11" db="EMBL/GenBank/DDBJ databases">
        <authorList>
            <person name="Feng L."/>
        </authorList>
    </citation>
    <scope>NUCLEOTIDE SEQUENCE</scope>
    <source>
        <strain evidence="1">AvaginalisLFYP127</strain>
    </source>
</reference>
<accession>A0A6N2TSE7</accession>
<dbReference type="InterPro" id="IPR007060">
    <property type="entry name" value="FtsL/DivIC"/>
</dbReference>
<proteinExistence type="predicted"/>
<name>A0A6N2TSE7_9FIRM</name>
<protein>
    <submittedName>
        <fullName evidence="1">Septum formation initiator</fullName>
    </submittedName>
</protein>